<dbReference type="GO" id="GO:0008270">
    <property type="term" value="F:zinc ion binding"/>
    <property type="evidence" value="ECO:0007669"/>
    <property type="project" value="UniProtKB-KW"/>
</dbReference>
<name>A0AAV5SLX8_9BILA</name>
<feature type="domain" description="PARP-type" evidence="6">
    <location>
        <begin position="115"/>
        <end position="190"/>
    </location>
</feature>
<dbReference type="SMART" id="SM01336">
    <property type="entry name" value="zf-PARP"/>
    <property type="match status" value="2"/>
</dbReference>
<keyword evidence="5" id="KW-0539">Nucleus</keyword>
<keyword evidence="8" id="KW-1185">Reference proteome</keyword>
<comment type="caution">
    <text evidence="7">The sequence shown here is derived from an EMBL/GenBank/DDBJ whole genome shotgun (WGS) entry which is preliminary data.</text>
</comment>
<sequence length="310" mass="33393">MSGDAGGANLPYAAKYLKDYITQCSKCNKTPNLEELLLGFREFSPALGQHTDRWYHILCFFPEMKKKGLSVNEAAIRGMSWLKWHDQESIREQIELFNQQPGSSDHSRLYSLSSCRAEHAKSGRGKCGTCRANIKDGEAKYYCKGAHHHLGCFMKGDTMTFVGSIEHIQGYSNLKQEAKDELKAAFDCLVNGKKVKTEVKVEVKTEADMVHSTAAGSSMGDSEMWNIEEREGEAEAAATAADPILAAARKMAQAQKDIPEIVLGIDGAAGAAAGAKSAADAAAKEAAAAAAAAAAIEDDDEIQLLDVVKS</sequence>
<dbReference type="PROSITE" id="PS50064">
    <property type="entry name" value="ZF_PARP_2"/>
    <property type="match status" value="2"/>
</dbReference>
<feature type="non-terminal residue" evidence="7">
    <location>
        <position position="310"/>
    </location>
</feature>
<comment type="subcellular location">
    <subcellularLocation>
        <location evidence="1">Nucleus</location>
    </subcellularLocation>
</comment>
<protein>
    <recommendedName>
        <fullName evidence="6">PARP-type domain-containing protein</fullName>
    </recommendedName>
</protein>
<dbReference type="AlphaFoldDB" id="A0AAV5SLX8"/>
<proteinExistence type="predicted"/>
<evidence type="ECO:0000256" key="4">
    <source>
        <dbReference type="ARBA" id="ARBA00022833"/>
    </source>
</evidence>
<dbReference type="SUPFAM" id="SSF57716">
    <property type="entry name" value="Glucocorticoid receptor-like (DNA-binding domain)"/>
    <property type="match status" value="2"/>
</dbReference>
<dbReference type="InterPro" id="IPR036957">
    <property type="entry name" value="Znf_PARP_sf"/>
</dbReference>
<dbReference type="Gene3D" id="3.30.1740.10">
    <property type="entry name" value="Zinc finger, PARP-type"/>
    <property type="match status" value="2"/>
</dbReference>
<dbReference type="InterPro" id="IPR001510">
    <property type="entry name" value="Znf_PARP"/>
</dbReference>
<keyword evidence="3" id="KW-0863">Zinc-finger</keyword>
<dbReference type="Proteomes" id="UP001432027">
    <property type="component" value="Unassembled WGS sequence"/>
</dbReference>
<organism evidence="7 8">
    <name type="scientific">Pristionchus entomophagus</name>
    <dbReference type="NCBI Taxonomy" id="358040"/>
    <lineage>
        <taxon>Eukaryota</taxon>
        <taxon>Metazoa</taxon>
        <taxon>Ecdysozoa</taxon>
        <taxon>Nematoda</taxon>
        <taxon>Chromadorea</taxon>
        <taxon>Rhabditida</taxon>
        <taxon>Rhabditina</taxon>
        <taxon>Diplogasteromorpha</taxon>
        <taxon>Diplogasteroidea</taxon>
        <taxon>Neodiplogasteridae</taxon>
        <taxon>Pristionchus</taxon>
    </lineage>
</organism>
<accession>A0AAV5SLX8</accession>
<keyword evidence="4" id="KW-0862">Zinc</keyword>
<evidence type="ECO:0000256" key="1">
    <source>
        <dbReference type="ARBA" id="ARBA00004123"/>
    </source>
</evidence>
<evidence type="ECO:0000259" key="6">
    <source>
        <dbReference type="PROSITE" id="PS50064"/>
    </source>
</evidence>
<reference evidence="7" key="1">
    <citation type="submission" date="2023-10" db="EMBL/GenBank/DDBJ databases">
        <title>Genome assembly of Pristionchus species.</title>
        <authorList>
            <person name="Yoshida K."/>
            <person name="Sommer R.J."/>
        </authorList>
    </citation>
    <scope>NUCLEOTIDE SEQUENCE</scope>
    <source>
        <strain evidence="7">RS0144</strain>
    </source>
</reference>
<gene>
    <name evidence="7" type="ORF">PENTCL1PPCAC_3848</name>
</gene>
<keyword evidence="2" id="KW-0479">Metal-binding</keyword>
<feature type="domain" description="PARP-type" evidence="6">
    <location>
        <begin position="12"/>
        <end position="98"/>
    </location>
</feature>
<dbReference type="GO" id="GO:0003677">
    <property type="term" value="F:DNA binding"/>
    <property type="evidence" value="ECO:0007669"/>
    <property type="project" value="InterPro"/>
</dbReference>
<evidence type="ECO:0000313" key="8">
    <source>
        <dbReference type="Proteomes" id="UP001432027"/>
    </source>
</evidence>
<evidence type="ECO:0000256" key="3">
    <source>
        <dbReference type="ARBA" id="ARBA00022771"/>
    </source>
</evidence>
<dbReference type="GO" id="GO:0005634">
    <property type="term" value="C:nucleus"/>
    <property type="evidence" value="ECO:0007669"/>
    <property type="project" value="UniProtKB-SubCell"/>
</dbReference>
<evidence type="ECO:0000256" key="5">
    <source>
        <dbReference type="ARBA" id="ARBA00023242"/>
    </source>
</evidence>
<dbReference type="EMBL" id="BTSX01000001">
    <property type="protein sequence ID" value="GMS81673.1"/>
    <property type="molecule type" value="Genomic_DNA"/>
</dbReference>
<evidence type="ECO:0000313" key="7">
    <source>
        <dbReference type="EMBL" id="GMS81673.1"/>
    </source>
</evidence>
<evidence type="ECO:0000256" key="2">
    <source>
        <dbReference type="ARBA" id="ARBA00022723"/>
    </source>
</evidence>